<evidence type="ECO:0000313" key="1">
    <source>
        <dbReference type="EMBL" id="KAK3045487.1"/>
    </source>
</evidence>
<accession>A0ACC3CVT1</accession>
<proteinExistence type="predicted"/>
<organism evidence="1 2">
    <name type="scientific">Coniosporium uncinatum</name>
    <dbReference type="NCBI Taxonomy" id="93489"/>
    <lineage>
        <taxon>Eukaryota</taxon>
        <taxon>Fungi</taxon>
        <taxon>Dikarya</taxon>
        <taxon>Ascomycota</taxon>
        <taxon>Pezizomycotina</taxon>
        <taxon>Dothideomycetes</taxon>
        <taxon>Dothideomycetes incertae sedis</taxon>
        <taxon>Coniosporium</taxon>
    </lineage>
</organism>
<protein>
    <submittedName>
        <fullName evidence="1">Uncharacterized protein</fullName>
    </submittedName>
</protein>
<reference evidence="1" key="1">
    <citation type="submission" date="2024-09" db="EMBL/GenBank/DDBJ databases">
        <title>Black Yeasts Isolated from many extreme environments.</title>
        <authorList>
            <person name="Coleine C."/>
            <person name="Stajich J.E."/>
            <person name="Selbmann L."/>
        </authorList>
    </citation>
    <scope>NUCLEOTIDE SEQUENCE</scope>
    <source>
        <strain evidence="1">CCFEE 5737</strain>
    </source>
</reference>
<evidence type="ECO:0000313" key="2">
    <source>
        <dbReference type="Proteomes" id="UP001186974"/>
    </source>
</evidence>
<gene>
    <name evidence="1" type="ORF">LTS18_013763</name>
</gene>
<keyword evidence="2" id="KW-1185">Reference proteome</keyword>
<name>A0ACC3CVT1_9PEZI</name>
<dbReference type="EMBL" id="JAWDJW010010634">
    <property type="protein sequence ID" value="KAK3045487.1"/>
    <property type="molecule type" value="Genomic_DNA"/>
</dbReference>
<feature type="non-terminal residue" evidence="1">
    <location>
        <position position="135"/>
    </location>
</feature>
<sequence length="135" mass="14658">MSEVQSRPPPTRGRSSARGGRGGSRGGGRAGYRQSNGDHTTTTKEEQELDMIADQGEIGEMKKQWGSELGALKELFPDWTDVDLLLALQETNGDLERTVVHITEGNVSQFSDVKKKTKDRARSKVKDSSAAAADP</sequence>
<dbReference type="Proteomes" id="UP001186974">
    <property type="component" value="Unassembled WGS sequence"/>
</dbReference>
<comment type="caution">
    <text evidence="1">The sequence shown here is derived from an EMBL/GenBank/DDBJ whole genome shotgun (WGS) entry which is preliminary data.</text>
</comment>